<dbReference type="EMBL" id="RRYP01016548">
    <property type="protein sequence ID" value="TNV74925.1"/>
    <property type="molecule type" value="Genomic_DNA"/>
</dbReference>
<dbReference type="SUPFAM" id="SSF48452">
    <property type="entry name" value="TPR-like"/>
    <property type="match status" value="1"/>
</dbReference>
<comment type="caution">
    <text evidence="1">The sequence shown here is derived from an EMBL/GenBank/DDBJ whole genome shotgun (WGS) entry which is preliminary data.</text>
</comment>
<dbReference type="AlphaFoldDB" id="A0A8J8NI56"/>
<dbReference type="InterPro" id="IPR011990">
    <property type="entry name" value="TPR-like_helical_dom_sf"/>
</dbReference>
<gene>
    <name evidence="1" type="ORF">FGO68_gene16261</name>
</gene>
<sequence length="113" mass="13199">MMTQKKDILTTFVTKFTYLGMKLFQMKQYAKVLECFDLIKSLPPSCYTNYHHYKGDCLIQMGKIDEGIKAFDEMLSGNQMTKFFYLQKKGILLFSFSINTSYVLKIPRSTSML</sequence>
<evidence type="ECO:0008006" key="3">
    <source>
        <dbReference type="Google" id="ProtNLM"/>
    </source>
</evidence>
<evidence type="ECO:0000313" key="2">
    <source>
        <dbReference type="Proteomes" id="UP000785679"/>
    </source>
</evidence>
<protein>
    <recommendedName>
        <fullName evidence="3">Tetratricopeptide repeat protein</fullName>
    </recommendedName>
</protein>
<dbReference type="Gene3D" id="1.25.40.10">
    <property type="entry name" value="Tetratricopeptide repeat domain"/>
    <property type="match status" value="1"/>
</dbReference>
<evidence type="ECO:0000313" key="1">
    <source>
        <dbReference type="EMBL" id="TNV74925.1"/>
    </source>
</evidence>
<proteinExistence type="predicted"/>
<organism evidence="1 2">
    <name type="scientific">Halteria grandinella</name>
    <dbReference type="NCBI Taxonomy" id="5974"/>
    <lineage>
        <taxon>Eukaryota</taxon>
        <taxon>Sar</taxon>
        <taxon>Alveolata</taxon>
        <taxon>Ciliophora</taxon>
        <taxon>Intramacronucleata</taxon>
        <taxon>Spirotrichea</taxon>
        <taxon>Stichotrichia</taxon>
        <taxon>Sporadotrichida</taxon>
        <taxon>Halteriidae</taxon>
        <taxon>Halteria</taxon>
    </lineage>
</organism>
<reference evidence="1" key="1">
    <citation type="submission" date="2019-06" db="EMBL/GenBank/DDBJ databases">
        <authorList>
            <person name="Zheng W."/>
        </authorList>
    </citation>
    <scope>NUCLEOTIDE SEQUENCE</scope>
    <source>
        <strain evidence="1">QDHG01</strain>
    </source>
</reference>
<dbReference type="Proteomes" id="UP000785679">
    <property type="component" value="Unassembled WGS sequence"/>
</dbReference>
<accession>A0A8J8NI56</accession>
<keyword evidence="2" id="KW-1185">Reference proteome</keyword>
<name>A0A8J8NI56_HALGN</name>